<reference evidence="2 3" key="1">
    <citation type="submission" date="2015-12" db="EMBL/GenBank/DDBJ databases">
        <title>The genome of Folsomia candida.</title>
        <authorList>
            <person name="Faddeeva A."/>
            <person name="Derks M.F."/>
            <person name="Anvar Y."/>
            <person name="Smit S."/>
            <person name="Van Straalen N."/>
            <person name="Roelofs D."/>
        </authorList>
    </citation>
    <scope>NUCLEOTIDE SEQUENCE [LARGE SCALE GENOMIC DNA]</scope>
    <source>
        <strain evidence="2 3">VU population</strain>
        <tissue evidence="2">Whole body</tissue>
    </source>
</reference>
<dbReference type="InterPro" id="IPR002347">
    <property type="entry name" value="SDR_fam"/>
</dbReference>
<protein>
    <submittedName>
        <fullName evidence="2">Retinol dehydrogenase 12</fullName>
    </submittedName>
</protein>
<keyword evidence="1" id="KW-0560">Oxidoreductase</keyword>
<name>A0A226ELA1_FOLCA</name>
<organism evidence="2 3">
    <name type="scientific">Folsomia candida</name>
    <name type="common">Springtail</name>
    <dbReference type="NCBI Taxonomy" id="158441"/>
    <lineage>
        <taxon>Eukaryota</taxon>
        <taxon>Metazoa</taxon>
        <taxon>Ecdysozoa</taxon>
        <taxon>Arthropoda</taxon>
        <taxon>Hexapoda</taxon>
        <taxon>Collembola</taxon>
        <taxon>Entomobryomorpha</taxon>
        <taxon>Isotomoidea</taxon>
        <taxon>Isotomidae</taxon>
        <taxon>Proisotominae</taxon>
        <taxon>Folsomia</taxon>
    </lineage>
</organism>
<sequence>MQVQDNVRRYMANLLGTPEYEHEDVEERDGYRATPEDFLCPLPHNQPFKPDYVKKLQFMEIDLGNSVSIWRGVYQIFEVFDHIDVIINNAAIYLPENSTNPLLSPDGYEAHFSVNYLGHFMLTNLIISYMEIPLQRSCKVINVLCGPAFCEGIITMDKIEKAFSSNGVLSCPYARSKFLNFMFHKELTKRLAIRSLTGIKTYAVLPPQCETNLKRHFPLKTFEGIIPGISADAGAQTILHCVTSCSCENQTGLLYEDCEVSTPHVSLESGQDFDKMCKRLWDLTEQCAKTLFAQHTRDNTPLSRGDVYGRAVFPDSNENRVQDDQDGDFEPGNWQMNPVRELNTFRNFYTPVFMRPLVVREWQKSICTRGLTDIYTTINGPLIFKQRVQTDAKKPDYFDPIYHHPPILIYTKNEWMF</sequence>
<dbReference type="PANTHER" id="PTHR43157:SF31">
    <property type="entry name" value="PHOSPHATIDYLINOSITOL-GLYCAN BIOSYNTHESIS CLASS F PROTEIN"/>
    <property type="match status" value="1"/>
</dbReference>
<dbReference type="EMBL" id="LNIX01000003">
    <property type="protein sequence ID" value="OXA58473.1"/>
    <property type="molecule type" value="Genomic_DNA"/>
</dbReference>
<dbReference type="InterPro" id="IPR036291">
    <property type="entry name" value="NAD(P)-bd_dom_sf"/>
</dbReference>
<dbReference type="SUPFAM" id="SSF51735">
    <property type="entry name" value="NAD(P)-binding Rossmann-fold domains"/>
    <property type="match status" value="1"/>
</dbReference>
<evidence type="ECO:0000313" key="3">
    <source>
        <dbReference type="Proteomes" id="UP000198287"/>
    </source>
</evidence>
<dbReference type="Proteomes" id="UP000198287">
    <property type="component" value="Unassembled WGS sequence"/>
</dbReference>
<comment type="caution">
    <text evidence="2">The sequence shown here is derived from an EMBL/GenBank/DDBJ whole genome shotgun (WGS) entry which is preliminary data.</text>
</comment>
<dbReference type="Pfam" id="PF00106">
    <property type="entry name" value="adh_short"/>
    <property type="match status" value="1"/>
</dbReference>
<dbReference type="PANTHER" id="PTHR43157">
    <property type="entry name" value="PHOSPHATIDYLINOSITOL-GLYCAN BIOSYNTHESIS CLASS F PROTEIN-RELATED"/>
    <property type="match status" value="1"/>
</dbReference>
<keyword evidence="3" id="KW-1185">Reference proteome</keyword>
<accession>A0A226ELA1</accession>
<gene>
    <name evidence="2" type="ORF">Fcan01_07056</name>
</gene>
<dbReference type="GO" id="GO:0016491">
    <property type="term" value="F:oxidoreductase activity"/>
    <property type="evidence" value="ECO:0007669"/>
    <property type="project" value="UniProtKB-KW"/>
</dbReference>
<dbReference type="AlphaFoldDB" id="A0A226ELA1"/>
<proteinExistence type="predicted"/>
<dbReference type="Gene3D" id="3.40.50.720">
    <property type="entry name" value="NAD(P)-binding Rossmann-like Domain"/>
    <property type="match status" value="1"/>
</dbReference>
<evidence type="ECO:0000256" key="1">
    <source>
        <dbReference type="ARBA" id="ARBA00023002"/>
    </source>
</evidence>
<dbReference type="STRING" id="158441.A0A226ELA1"/>
<evidence type="ECO:0000313" key="2">
    <source>
        <dbReference type="EMBL" id="OXA58473.1"/>
    </source>
</evidence>